<name>A0ABU2Z5Z4_9ACTN</name>
<evidence type="ECO:0000313" key="1">
    <source>
        <dbReference type="EMBL" id="MDT0571846.1"/>
    </source>
</evidence>
<reference evidence="1" key="1">
    <citation type="submission" date="2024-05" db="EMBL/GenBank/DDBJ databases">
        <title>30 novel species of actinomycetes from the DSMZ collection.</title>
        <authorList>
            <person name="Nouioui I."/>
        </authorList>
    </citation>
    <scope>NUCLEOTIDE SEQUENCE</scope>
    <source>
        <strain evidence="1">DSM 3412</strain>
    </source>
</reference>
<comment type="caution">
    <text evidence="1">The sequence shown here is derived from an EMBL/GenBank/DDBJ whole genome shotgun (WGS) entry which is preliminary data.</text>
</comment>
<keyword evidence="2" id="KW-1185">Reference proteome</keyword>
<evidence type="ECO:0000313" key="2">
    <source>
        <dbReference type="Proteomes" id="UP001180737"/>
    </source>
</evidence>
<dbReference type="RefSeq" id="WP_157856839.1">
    <property type="nucleotide sequence ID" value="NZ_JAVRFJ010000032.1"/>
</dbReference>
<proteinExistence type="predicted"/>
<gene>
    <name evidence="1" type="ORF">RM704_31055</name>
</gene>
<accession>A0ABU2Z5Z4</accession>
<organism evidence="1 2">
    <name type="scientific">Streptomyces gottesmaniae</name>
    <dbReference type="NCBI Taxonomy" id="3075518"/>
    <lineage>
        <taxon>Bacteria</taxon>
        <taxon>Bacillati</taxon>
        <taxon>Actinomycetota</taxon>
        <taxon>Actinomycetes</taxon>
        <taxon>Kitasatosporales</taxon>
        <taxon>Streptomycetaceae</taxon>
        <taxon>Streptomyces</taxon>
    </lineage>
</organism>
<protein>
    <submittedName>
        <fullName evidence="1">Uncharacterized protein</fullName>
    </submittedName>
</protein>
<dbReference type="Proteomes" id="UP001180737">
    <property type="component" value="Unassembled WGS sequence"/>
</dbReference>
<sequence length="79" mass="8603">MSSESALKFRVVFLGIFTAKRHLVGSVVPEPPQDSGPTIWNSVAIASHATMPFRQEFAWSVLKTGKTNGVEACFRHADG</sequence>
<dbReference type="EMBL" id="JAVRFJ010000032">
    <property type="protein sequence ID" value="MDT0571846.1"/>
    <property type="molecule type" value="Genomic_DNA"/>
</dbReference>